<proteinExistence type="predicted"/>
<evidence type="ECO:0008006" key="4">
    <source>
        <dbReference type="Google" id="ProtNLM"/>
    </source>
</evidence>
<keyword evidence="1" id="KW-0812">Transmembrane</keyword>
<dbReference type="RefSeq" id="WP_344541432.1">
    <property type="nucleotide sequence ID" value="NZ_BAAATM010000018.1"/>
</dbReference>
<accession>A0ABN3NZM7</accession>
<keyword evidence="3" id="KW-1185">Reference proteome</keyword>
<keyword evidence="1" id="KW-0472">Membrane</keyword>
<keyword evidence="1" id="KW-1133">Transmembrane helix</keyword>
<feature type="transmembrane region" description="Helical" evidence="1">
    <location>
        <begin position="195"/>
        <end position="214"/>
    </location>
</feature>
<dbReference type="EMBL" id="BAAATM010000018">
    <property type="protein sequence ID" value="GAA2548860.1"/>
    <property type="molecule type" value="Genomic_DNA"/>
</dbReference>
<evidence type="ECO:0000313" key="3">
    <source>
        <dbReference type="Proteomes" id="UP001501095"/>
    </source>
</evidence>
<gene>
    <name evidence="2" type="ORF">GCM10010423_56010</name>
</gene>
<feature type="transmembrane region" description="Helical" evidence="1">
    <location>
        <begin position="61"/>
        <end position="83"/>
    </location>
</feature>
<protein>
    <recommendedName>
        <fullName evidence="4">Integral membrane protein</fullName>
    </recommendedName>
</protein>
<organism evidence="2 3">
    <name type="scientific">Streptomyces levis</name>
    <dbReference type="NCBI Taxonomy" id="285566"/>
    <lineage>
        <taxon>Bacteria</taxon>
        <taxon>Bacillati</taxon>
        <taxon>Actinomycetota</taxon>
        <taxon>Actinomycetes</taxon>
        <taxon>Kitasatosporales</taxon>
        <taxon>Streptomycetaceae</taxon>
        <taxon>Streptomyces</taxon>
    </lineage>
</organism>
<evidence type="ECO:0000256" key="1">
    <source>
        <dbReference type="SAM" id="Phobius"/>
    </source>
</evidence>
<name>A0ABN3NZM7_9ACTN</name>
<reference evidence="2 3" key="1">
    <citation type="journal article" date="2019" name="Int. J. Syst. Evol. Microbiol.">
        <title>The Global Catalogue of Microorganisms (GCM) 10K type strain sequencing project: providing services to taxonomists for standard genome sequencing and annotation.</title>
        <authorList>
            <consortium name="The Broad Institute Genomics Platform"/>
            <consortium name="The Broad Institute Genome Sequencing Center for Infectious Disease"/>
            <person name="Wu L."/>
            <person name="Ma J."/>
        </authorList>
    </citation>
    <scope>NUCLEOTIDE SEQUENCE [LARGE SCALE GENOMIC DNA]</scope>
    <source>
        <strain evidence="2 3">JCM 6924</strain>
    </source>
</reference>
<feature type="transmembrane region" description="Helical" evidence="1">
    <location>
        <begin position="34"/>
        <end position="55"/>
    </location>
</feature>
<comment type="caution">
    <text evidence="2">The sequence shown here is derived from an EMBL/GenBank/DDBJ whole genome shotgun (WGS) entry which is preliminary data.</text>
</comment>
<evidence type="ECO:0000313" key="2">
    <source>
        <dbReference type="EMBL" id="GAA2548860.1"/>
    </source>
</evidence>
<dbReference type="Proteomes" id="UP001501095">
    <property type="component" value="Unassembled WGS sequence"/>
</dbReference>
<sequence length="215" mass="22880">MSPVPPAGPSDTGVLEALPSPLDSVADSREAARWTLASSGAVGALLLGGGPLLAVGKIDDWVHAAWAGGGLVVALLGVAWAVWQTSEVLVPPLTTPDVLTSPALRELREQFDAAPGYYFGALATDVEDLLRHRHLAMEIRRRLANAGPAERVALERGLATARRNIARTDPYLRWLLATAHAWLVREKLRTARRHTLASALLVITGAVVFLGATAR</sequence>